<dbReference type="NCBIfam" id="TIGR01785">
    <property type="entry name" value="TonB-hemin"/>
    <property type="match status" value="1"/>
</dbReference>
<proteinExistence type="inferred from homology"/>
<dbReference type="AlphaFoldDB" id="A0A2T5TZX4"/>
<dbReference type="InterPro" id="IPR012910">
    <property type="entry name" value="Plug_dom"/>
</dbReference>
<feature type="compositionally biased region" description="Basic and acidic residues" evidence="13">
    <location>
        <begin position="242"/>
        <end position="252"/>
    </location>
</feature>
<dbReference type="PROSITE" id="PS52016">
    <property type="entry name" value="TONB_DEPENDENT_REC_3"/>
    <property type="match status" value="1"/>
</dbReference>
<dbReference type="PANTHER" id="PTHR30069">
    <property type="entry name" value="TONB-DEPENDENT OUTER MEMBRANE RECEPTOR"/>
    <property type="match status" value="1"/>
</dbReference>
<keyword evidence="5 11" id="KW-0812">Transmembrane</keyword>
<dbReference type="InterPro" id="IPR010949">
    <property type="entry name" value="TonB_Hb/transfer/lactofer_rcpt"/>
</dbReference>
<sequence length="758" mass="80946">MTLTKLLAGISPIALMIGAAGPAHAKPVLAEAAPASAADKPTATAPAADPEGQDKVITVTATRTEKAVEDVPATVSVIDAKTIEDRFISDIKDLVRYEPGVTVRRAPSRFTVAGSSTGRDRDSGFNIRGLEGNRVLITVDGVRVPDAFSFGAQSVGRGDYVDLDLLKSVEILRGPASALYGSDGVAGAVSFITKDPRDFLSDGKLVGGGLRSSYDSSDDSWTNGFVVAGKTGDIEAMVAYTRRDGHETETKGSNDSATTDRTTANPQDIESNALLGRLVWAPNDANRLRLTYEHFSSVVDTDVLSAIAKPPLAATSVIGLTAHDTTERNRGTLDYRYIGDGIVSGIRAAGYYQKSLTLQAAAEDRNTAADRTRINRFDNEVYGGTLQLESRAATGPLTHLFAYGADYSHTRQTGVRDGTVAPAGEVYPTRAFPTTDYTLVGVFAQDEIAIADGLLTLFPSIRYDHYKLNPQNDPLFTTFVPREQSGSKVTPRIGAVAKLTEGVRLFANYAQGFKPPEPNQINNGFANITQNYRSVPNPDLKPETSNSVEGGIRLSGTGWSLSGTAFSSRFRNFIDQIQVSGAFTAADPAVYQYINRGRVKIEGLEARGEARLPIGVGVRAAASYAKGTMRTTGLAGTQPLDSIEPVKVVAGVFYQPDSGPFRAEVIATHSAGKKVGDTNNSCNTAATSCFTPSGFWILDATASLRVMDHATLRAGIFNITDKKYFWWSDVRGLTSTSVVRDAYSQPGRNAGLSFSLNL</sequence>
<dbReference type="InterPro" id="IPR000531">
    <property type="entry name" value="Beta-barrel_TonB"/>
</dbReference>
<dbReference type="GO" id="GO:0044718">
    <property type="term" value="P:siderophore transmembrane transport"/>
    <property type="evidence" value="ECO:0007669"/>
    <property type="project" value="TreeGrafter"/>
</dbReference>
<evidence type="ECO:0000313" key="17">
    <source>
        <dbReference type="EMBL" id="PTW44801.1"/>
    </source>
</evidence>
<evidence type="ECO:0000256" key="14">
    <source>
        <dbReference type="SAM" id="SignalP"/>
    </source>
</evidence>
<dbReference type="Gene3D" id="2.170.130.10">
    <property type="entry name" value="TonB-dependent receptor, plug domain"/>
    <property type="match status" value="1"/>
</dbReference>
<evidence type="ECO:0000256" key="12">
    <source>
        <dbReference type="RuleBase" id="RU003357"/>
    </source>
</evidence>
<comment type="similarity">
    <text evidence="2 11 12">Belongs to the TonB-dependent receptor family.</text>
</comment>
<evidence type="ECO:0000256" key="5">
    <source>
        <dbReference type="ARBA" id="ARBA00022692"/>
    </source>
</evidence>
<keyword evidence="7 12" id="KW-0798">TonB box</keyword>
<dbReference type="InterPro" id="IPR011276">
    <property type="entry name" value="TonB_haem/Hb_rcpt"/>
</dbReference>
<dbReference type="InterPro" id="IPR039426">
    <property type="entry name" value="TonB-dep_rcpt-like"/>
</dbReference>
<dbReference type="GO" id="GO:0015232">
    <property type="term" value="F:heme transmembrane transporter activity"/>
    <property type="evidence" value="ECO:0007669"/>
    <property type="project" value="InterPro"/>
</dbReference>
<dbReference type="CDD" id="cd01347">
    <property type="entry name" value="ligand_gated_channel"/>
    <property type="match status" value="1"/>
</dbReference>
<evidence type="ECO:0000256" key="1">
    <source>
        <dbReference type="ARBA" id="ARBA00004571"/>
    </source>
</evidence>
<evidence type="ECO:0000256" key="9">
    <source>
        <dbReference type="ARBA" id="ARBA00023170"/>
    </source>
</evidence>
<evidence type="ECO:0000259" key="16">
    <source>
        <dbReference type="Pfam" id="PF07715"/>
    </source>
</evidence>
<evidence type="ECO:0000256" key="7">
    <source>
        <dbReference type="ARBA" id="ARBA00023077"/>
    </source>
</evidence>
<comment type="subcellular location">
    <subcellularLocation>
        <location evidence="1 11">Cell outer membrane</location>
        <topology evidence="1 11">Multi-pass membrane protein</topology>
    </subcellularLocation>
</comment>
<evidence type="ECO:0000256" key="10">
    <source>
        <dbReference type="ARBA" id="ARBA00023237"/>
    </source>
</evidence>
<evidence type="ECO:0000256" key="2">
    <source>
        <dbReference type="ARBA" id="ARBA00009810"/>
    </source>
</evidence>
<dbReference type="GeneID" id="91007409"/>
<dbReference type="InterPro" id="IPR037066">
    <property type="entry name" value="Plug_dom_sf"/>
</dbReference>
<keyword evidence="3 11" id="KW-0813">Transport</keyword>
<accession>A0A2T5TZX4</accession>
<dbReference type="RefSeq" id="WP_244187174.1">
    <property type="nucleotide sequence ID" value="NZ_QAYE01000009.1"/>
</dbReference>
<feature type="chain" id="PRO_5015464358" evidence="14">
    <location>
        <begin position="26"/>
        <end position="758"/>
    </location>
</feature>
<evidence type="ECO:0000256" key="4">
    <source>
        <dbReference type="ARBA" id="ARBA00022452"/>
    </source>
</evidence>
<dbReference type="GO" id="GO:0009279">
    <property type="term" value="C:cell outer membrane"/>
    <property type="evidence" value="ECO:0007669"/>
    <property type="project" value="UniProtKB-SubCell"/>
</dbReference>
<dbReference type="InterPro" id="IPR036942">
    <property type="entry name" value="Beta-barrel_TonB_sf"/>
</dbReference>
<keyword evidence="10 11" id="KW-0998">Cell outer membrane</keyword>
<evidence type="ECO:0000256" key="8">
    <source>
        <dbReference type="ARBA" id="ARBA00023136"/>
    </source>
</evidence>
<dbReference type="PANTHER" id="PTHR30069:SF29">
    <property type="entry name" value="HEMOGLOBIN AND HEMOGLOBIN-HAPTOGLOBIN-BINDING PROTEIN 1-RELATED"/>
    <property type="match status" value="1"/>
</dbReference>
<evidence type="ECO:0000259" key="15">
    <source>
        <dbReference type="Pfam" id="PF00593"/>
    </source>
</evidence>
<organism evidence="17 18">
    <name type="scientific">Sphingomonas faeni</name>
    <dbReference type="NCBI Taxonomy" id="185950"/>
    <lineage>
        <taxon>Bacteria</taxon>
        <taxon>Pseudomonadati</taxon>
        <taxon>Pseudomonadota</taxon>
        <taxon>Alphaproteobacteria</taxon>
        <taxon>Sphingomonadales</taxon>
        <taxon>Sphingomonadaceae</taxon>
        <taxon>Sphingomonas</taxon>
    </lineage>
</organism>
<dbReference type="Pfam" id="PF00593">
    <property type="entry name" value="TonB_dep_Rec_b-barrel"/>
    <property type="match status" value="1"/>
</dbReference>
<evidence type="ECO:0000256" key="3">
    <source>
        <dbReference type="ARBA" id="ARBA00022448"/>
    </source>
</evidence>
<dbReference type="GO" id="GO:0015344">
    <property type="term" value="F:siderophore uptake transmembrane transporter activity"/>
    <property type="evidence" value="ECO:0007669"/>
    <property type="project" value="TreeGrafter"/>
</dbReference>
<feature type="compositionally biased region" description="Polar residues" evidence="13">
    <location>
        <begin position="253"/>
        <end position="268"/>
    </location>
</feature>
<protein>
    <submittedName>
        <fullName evidence="17">Hemoglobin/transferrin/lactoferrin receptor protein</fullName>
    </submittedName>
</protein>
<keyword evidence="9 17" id="KW-0675">Receptor</keyword>
<comment type="caution">
    <text evidence="17">The sequence shown here is derived from an EMBL/GenBank/DDBJ whole genome shotgun (WGS) entry which is preliminary data.</text>
</comment>
<evidence type="ECO:0000256" key="6">
    <source>
        <dbReference type="ARBA" id="ARBA00022729"/>
    </source>
</evidence>
<keyword evidence="4 11" id="KW-1134">Transmembrane beta strand</keyword>
<dbReference type="Pfam" id="PF07715">
    <property type="entry name" value="Plug"/>
    <property type="match status" value="1"/>
</dbReference>
<dbReference type="Gene3D" id="2.40.170.20">
    <property type="entry name" value="TonB-dependent receptor, beta-barrel domain"/>
    <property type="match status" value="1"/>
</dbReference>
<dbReference type="Proteomes" id="UP000244013">
    <property type="component" value="Unassembled WGS sequence"/>
</dbReference>
<feature type="domain" description="TonB-dependent receptor-like beta-barrel" evidence="15">
    <location>
        <begin position="283"/>
        <end position="719"/>
    </location>
</feature>
<reference evidence="17 18" key="1">
    <citation type="submission" date="2018-04" db="EMBL/GenBank/DDBJ databases">
        <title>Genomic Encyclopedia of Type Strains, Phase III (KMG-III): the genomes of soil and plant-associated and newly described type strains.</title>
        <authorList>
            <person name="Whitman W."/>
        </authorList>
    </citation>
    <scope>NUCLEOTIDE SEQUENCE [LARGE SCALE GENOMIC DNA]</scope>
    <source>
        <strain evidence="17 18">MA-olki</strain>
    </source>
</reference>
<dbReference type="NCBIfam" id="TIGR01786">
    <property type="entry name" value="TonB-hemlactrns"/>
    <property type="match status" value="1"/>
</dbReference>
<gene>
    <name evidence="17" type="ORF">C8J25_109232</name>
</gene>
<dbReference type="EMBL" id="QAYE01000009">
    <property type="protein sequence ID" value="PTW44801.1"/>
    <property type="molecule type" value="Genomic_DNA"/>
</dbReference>
<feature type="region of interest" description="Disordered" evidence="13">
    <location>
        <begin position="242"/>
        <end position="268"/>
    </location>
</feature>
<evidence type="ECO:0000256" key="11">
    <source>
        <dbReference type="PROSITE-ProRule" id="PRU01360"/>
    </source>
</evidence>
<evidence type="ECO:0000313" key="18">
    <source>
        <dbReference type="Proteomes" id="UP000244013"/>
    </source>
</evidence>
<dbReference type="SUPFAM" id="SSF56935">
    <property type="entry name" value="Porins"/>
    <property type="match status" value="1"/>
</dbReference>
<keyword evidence="8 11" id="KW-0472">Membrane</keyword>
<feature type="signal peptide" evidence="14">
    <location>
        <begin position="1"/>
        <end position="25"/>
    </location>
</feature>
<name>A0A2T5TZX4_9SPHN</name>
<keyword evidence="6 14" id="KW-0732">Signal</keyword>
<evidence type="ECO:0000256" key="13">
    <source>
        <dbReference type="SAM" id="MobiDB-lite"/>
    </source>
</evidence>
<feature type="domain" description="TonB-dependent receptor plug" evidence="16">
    <location>
        <begin position="68"/>
        <end position="188"/>
    </location>
</feature>